<accession>A0A4P9Z485</accession>
<keyword evidence="6" id="KW-0479">Metal-binding</keyword>
<protein>
    <submittedName>
        <fullName evidence="11">SNF2 family N-terminal domain-containing protein</fullName>
    </submittedName>
</protein>
<keyword evidence="5" id="KW-0067">ATP-binding</keyword>
<feature type="compositionally biased region" description="Acidic residues" evidence="7">
    <location>
        <begin position="101"/>
        <end position="118"/>
    </location>
</feature>
<reference evidence="12" key="1">
    <citation type="journal article" date="2018" name="Nat. Microbiol.">
        <title>Leveraging single-cell genomics to expand the fungal tree of life.</title>
        <authorList>
            <person name="Ahrendt S.R."/>
            <person name="Quandt C.A."/>
            <person name="Ciobanu D."/>
            <person name="Clum A."/>
            <person name="Salamov A."/>
            <person name="Andreopoulos B."/>
            <person name="Cheng J.F."/>
            <person name="Woyke T."/>
            <person name="Pelin A."/>
            <person name="Henrissat B."/>
            <person name="Reynolds N.K."/>
            <person name="Benny G.L."/>
            <person name="Smith M.E."/>
            <person name="James T.Y."/>
            <person name="Grigoriev I.V."/>
        </authorList>
    </citation>
    <scope>NUCLEOTIDE SEQUENCE [LARGE SCALE GENOMIC DNA]</scope>
    <source>
        <strain evidence="12">Benny S71-1</strain>
    </source>
</reference>
<dbReference type="PANTHER" id="PTHR45626">
    <property type="entry name" value="TRANSCRIPTION TERMINATION FACTOR 2-RELATED"/>
    <property type="match status" value="1"/>
</dbReference>
<dbReference type="AlphaFoldDB" id="A0A4P9Z485"/>
<dbReference type="Pfam" id="PF00271">
    <property type="entry name" value="Helicase_C"/>
    <property type="match status" value="1"/>
</dbReference>
<evidence type="ECO:0000256" key="5">
    <source>
        <dbReference type="ARBA" id="ARBA00022840"/>
    </source>
</evidence>
<dbReference type="CDD" id="cd18008">
    <property type="entry name" value="DEXDc_SHPRH-like"/>
    <property type="match status" value="1"/>
</dbReference>
<dbReference type="InterPro" id="IPR049730">
    <property type="entry name" value="SNF2/RAD54-like_C"/>
</dbReference>
<dbReference type="Proteomes" id="UP000278143">
    <property type="component" value="Unassembled WGS sequence"/>
</dbReference>
<dbReference type="PROSITE" id="PS51192">
    <property type="entry name" value="HELICASE_ATP_BIND_1"/>
    <property type="match status" value="1"/>
</dbReference>
<feature type="compositionally biased region" description="Basic and acidic residues" evidence="7">
    <location>
        <begin position="166"/>
        <end position="179"/>
    </location>
</feature>
<keyword evidence="3" id="KW-0378">Hydrolase</keyword>
<evidence type="ECO:0000259" key="10">
    <source>
        <dbReference type="PROSITE" id="PS51194"/>
    </source>
</evidence>
<keyword evidence="6" id="KW-0863">Zinc-finger</keyword>
<evidence type="ECO:0000259" key="8">
    <source>
        <dbReference type="PROSITE" id="PS50089"/>
    </source>
</evidence>
<dbReference type="GO" id="GO:0004386">
    <property type="term" value="F:helicase activity"/>
    <property type="evidence" value="ECO:0007669"/>
    <property type="project" value="UniProtKB-KW"/>
</dbReference>
<keyword evidence="12" id="KW-1185">Reference proteome</keyword>
<dbReference type="GO" id="GO:0005634">
    <property type="term" value="C:nucleus"/>
    <property type="evidence" value="ECO:0007669"/>
    <property type="project" value="TreeGrafter"/>
</dbReference>
<feature type="region of interest" description="Disordered" evidence="7">
    <location>
        <begin position="40"/>
        <end position="179"/>
    </location>
</feature>
<dbReference type="InterPro" id="IPR001841">
    <property type="entry name" value="Znf_RING"/>
</dbReference>
<keyword evidence="6" id="KW-0862">Zinc</keyword>
<evidence type="ECO:0000256" key="2">
    <source>
        <dbReference type="ARBA" id="ARBA00022741"/>
    </source>
</evidence>
<proteinExistence type="inferred from homology"/>
<evidence type="ECO:0000256" key="7">
    <source>
        <dbReference type="SAM" id="MobiDB-lite"/>
    </source>
</evidence>
<dbReference type="InterPro" id="IPR038718">
    <property type="entry name" value="SNF2-like_sf"/>
</dbReference>
<dbReference type="InterPro" id="IPR001650">
    <property type="entry name" value="Helicase_C-like"/>
</dbReference>
<dbReference type="SMART" id="SM00490">
    <property type="entry name" value="HELICc"/>
    <property type="match status" value="1"/>
</dbReference>
<keyword evidence="4" id="KW-0347">Helicase</keyword>
<dbReference type="EMBL" id="KZ989370">
    <property type="protein sequence ID" value="RKP26641.1"/>
    <property type="molecule type" value="Genomic_DNA"/>
</dbReference>
<feature type="region of interest" description="Disordered" evidence="7">
    <location>
        <begin position="1"/>
        <end position="24"/>
    </location>
</feature>
<dbReference type="InterPro" id="IPR000330">
    <property type="entry name" value="SNF2_N"/>
</dbReference>
<dbReference type="PROSITE" id="PS50089">
    <property type="entry name" value="ZF_RING_2"/>
    <property type="match status" value="1"/>
</dbReference>
<dbReference type="Gene3D" id="3.40.50.10810">
    <property type="entry name" value="Tandem AAA-ATPase domain"/>
    <property type="match status" value="1"/>
</dbReference>
<dbReference type="Pfam" id="PF00176">
    <property type="entry name" value="SNF2-rel_dom"/>
    <property type="match status" value="1"/>
</dbReference>
<evidence type="ECO:0000313" key="11">
    <source>
        <dbReference type="EMBL" id="RKP26641.1"/>
    </source>
</evidence>
<dbReference type="PANTHER" id="PTHR45626:SF12">
    <property type="entry name" value="DNA REPAIR PROTEIN RAD16"/>
    <property type="match status" value="1"/>
</dbReference>
<name>A0A4P9Z485_9FUNG</name>
<dbReference type="CDD" id="cd18793">
    <property type="entry name" value="SF2_C_SNF"/>
    <property type="match status" value="1"/>
</dbReference>
<evidence type="ECO:0000256" key="3">
    <source>
        <dbReference type="ARBA" id="ARBA00022801"/>
    </source>
</evidence>
<dbReference type="InterPro" id="IPR014001">
    <property type="entry name" value="Helicase_ATP-bd"/>
</dbReference>
<dbReference type="GO" id="GO:0008094">
    <property type="term" value="F:ATP-dependent activity, acting on DNA"/>
    <property type="evidence" value="ECO:0007669"/>
    <property type="project" value="TreeGrafter"/>
</dbReference>
<dbReference type="SMART" id="SM00487">
    <property type="entry name" value="DEXDc"/>
    <property type="match status" value="1"/>
</dbReference>
<dbReference type="GO" id="GO:0008270">
    <property type="term" value="F:zinc ion binding"/>
    <property type="evidence" value="ECO:0007669"/>
    <property type="project" value="UniProtKB-KW"/>
</dbReference>
<feature type="domain" description="Helicase C-terminal" evidence="10">
    <location>
        <begin position="637"/>
        <end position="794"/>
    </location>
</feature>
<feature type="compositionally biased region" description="Polar residues" evidence="7">
    <location>
        <begin position="47"/>
        <end position="56"/>
    </location>
</feature>
<dbReference type="OrthoDB" id="448448at2759"/>
<dbReference type="GO" id="GO:0016787">
    <property type="term" value="F:hydrolase activity"/>
    <property type="evidence" value="ECO:0007669"/>
    <property type="project" value="UniProtKB-KW"/>
</dbReference>
<evidence type="ECO:0000256" key="4">
    <source>
        <dbReference type="ARBA" id="ARBA00022806"/>
    </source>
</evidence>
<evidence type="ECO:0000313" key="12">
    <source>
        <dbReference type="Proteomes" id="UP000278143"/>
    </source>
</evidence>
<dbReference type="PROSITE" id="PS51194">
    <property type="entry name" value="HELICASE_CTER"/>
    <property type="match status" value="1"/>
</dbReference>
<evidence type="ECO:0000256" key="1">
    <source>
        <dbReference type="ARBA" id="ARBA00007025"/>
    </source>
</evidence>
<dbReference type="InterPro" id="IPR050628">
    <property type="entry name" value="SNF2_RAD54_helicase_TF"/>
</dbReference>
<dbReference type="SUPFAM" id="SSF52540">
    <property type="entry name" value="P-loop containing nucleoside triphosphate hydrolases"/>
    <property type="match status" value="2"/>
</dbReference>
<dbReference type="GO" id="GO:0006289">
    <property type="term" value="P:nucleotide-excision repair"/>
    <property type="evidence" value="ECO:0007669"/>
    <property type="project" value="TreeGrafter"/>
</dbReference>
<organism evidence="11 12">
    <name type="scientific">Syncephalis pseudoplumigaleata</name>
    <dbReference type="NCBI Taxonomy" id="1712513"/>
    <lineage>
        <taxon>Eukaryota</taxon>
        <taxon>Fungi</taxon>
        <taxon>Fungi incertae sedis</taxon>
        <taxon>Zoopagomycota</taxon>
        <taxon>Zoopagomycotina</taxon>
        <taxon>Zoopagomycetes</taxon>
        <taxon>Zoopagales</taxon>
        <taxon>Piptocephalidaceae</taxon>
        <taxon>Syncephalis</taxon>
    </lineage>
</organism>
<gene>
    <name evidence="11" type="ORF">SYNPS1DRAFT_27682</name>
</gene>
<feature type="compositionally biased region" description="Low complexity" evidence="7">
    <location>
        <begin position="65"/>
        <end position="77"/>
    </location>
</feature>
<feature type="domain" description="RING-type" evidence="8">
    <location>
        <begin position="554"/>
        <end position="595"/>
    </location>
</feature>
<dbReference type="CDD" id="cd16567">
    <property type="entry name" value="RING-HC_RAD16-like"/>
    <property type="match status" value="1"/>
</dbReference>
<dbReference type="Gene3D" id="3.40.50.300">
    <property type="entry name" value="P-loop containing nucleotide triphosphate hydrolases"/>
    <property type="match status" value="1"/>
</dbReference>
<feature type="compositionally biased region" description="Acidic residues" evidence="7">
    <location>
        <begin position="128"/>
        <end position="142"/>
    </location>
</feature>
<sequence length="807" mass="92843">MQTRSTNRRSSERRVIVDRTTTTATTRQVYVVIKEKALKRKPLKTANVITHQSSEQAVKRRRVQTRTTRSKPSTTSSSEEEEKKQVDSEADDASSSASVKEEEEEEEDSDSDDDFEPDAETKAQVESSSEEEEEEEASDSSEDSQPAKARNQRQRRQDDNAPSSNRPDEKTYRLREKRQRDRLIQVHPALGTVWEDMDKLPMVHAVCESQPAELKLKLLPFQKEGLGWMLRQEISSFHGGILADEMGMGKTIQMISLIVSRPRGKPNLIIAPTVALMQWHNEINAHTTGLDVLMFHGVNRLKDPEAIAKYDVVLTTYSTVESTFRKQHYGFRRKGALVKEASPLHEIEWFRIILDEAHYIKDRSCNTARAAFGLNSTRKWALSGTPMQNRVGELYSLIRFMRICSCKSIQWKFSDRRNCDDCGHHAMSHFCWWNSEILKPIQKFGADGPGLEAYKKLGKLLDRIMLRRTKKERADDLGLPPKTVTIRRDYFNEEEEDFYESLYTDTARKFNTYVEAGTVLHNYAHIFELLSRMRLASNHPELIRVNKRKDILVCGICNDEPEDPIISKCKHVFCREDAHQYISSCIDELPLCPVCYARLTMDLAQPTYEMPVQSGGSSVRKSIVNEIDMNTWRSSTKIEALVEELDALRRRNSSLKSLVFSQFTGFLDLVQWRLNRAGYRCCRLDGRMGPMQRDAVIQAFMTKPELTVFLVSLKAGGIALNLTEASQVFIMDPWWNPAVEEQAMDRIHRLGQYRPIRVTRLIVENSIESRIVQLQEKKQALFQSTIGKDERALARLSEDDLRFLFVL</sequence>
<keyword evidence="2" id="KW-0547">Nucleotide-binding</keyword>
<dbReference type="SUPFAM" id="SSF57850">
    <property type="entry name" value="RING/U-box"/>
    <property type="match status" value="1"/>
</dbReference>
<dbReference type="GO" id="GO:0005524">
    <property type="term" value="F:ATP binding"/>
    <property type="evidence" value="ECO:0007669"/>
    <property type="project" value="UniProtKB-KW"/>
</dbReference>
<evidence type="ECO:0000259" key="9">
    <source>
        <dbReference type="PROSITE" id="PS51192"/>
    </source>
</evidence>
<dbReference type="InterPro" id="IPR027417">
    <property type="entry name" value="P-loop_NTPase"/>
</dbReference>
<evidence type="ECO:0000256" key="6">
    <source>
        <dbReference type="PROSITE-ProRule" id="PRU00175"/>
    </source>
</evidence>
<dbReference type="Gene3D" id="3.30.40.10">
    <property type="entry name" value="Zinc/RING finger domain, C3HC4 (zinc finger)"/>
    <property type="match status" value="1"/>
</dbReference>
<feature type="domain" description="Helicase ATP-binding" evidence="9">
    <location>
        <begin position="231"/>
        <end position="404"/>
    </location>
</feature>
<dbReference type="InterPro" id="IPR013083">
    <property type="entry name" value="Znf_RING/FYVE/PHD"/>
</dbReference>
<comment type="similarity">
    <text evidence="1">Belongs to the SNF2/RAD54 helicase family.</text>
</comment>